<sequence>FRGVTMSFNAGYQTFLIRLMIVCTVDLDRSTVGTNRTLRKTYYAEVYVAALENEFRQAERKFEVMSSLIAGVECLLKLDECSNTGVTAFLDILDHSSMKLPYVSEVKSLGRKKKIQRHSALPKDFAKTQFRSTCFASVRKQSSSEVEEEDEQNEEQELCIVLIKAVYPNKSRKKKRLLWLLMKILFVAQTIKRAAHSLLKADSDKKKLSL</sequence>
<comment type="caution">
    <text evidence="1">The sequence shown here is derived from an EMBL/GenBank/DDBJ whole genome shotgun (WGS) entry which is preliminary data.</text>
</comment>
<protein>
    <submittedName>
        <fullName evidence="1">Uncharacterized protein</fullName>
    </submittedName>
</protein>
<reference evidence="1 2" key="1">
    <citation type="journal article" date="2018" name="G3 (Bethesda)">
        <title>Phylogenetic and Phylogenomic Definition of Rhizopus Species.</title>
        <authorList>
            <person name="Gryganskyi A.P."/>
            <person name="Golan J."/>
            <person name="Dolatabadi S."/>
            <person name="Mondo S."/>
            <person name="Robb S."/>
            <person name="Idnurm A."/>
            <person name="Muszewska A."/>
            <person name="Steczkiewicz K."/>
            <person name="Masonjones S."/>
            <person name="Liao H.L."/>
            <person name="Gajdeczka M.T."/>
            <person name="Anike F."/>
            <person name="Vuek A."/>
            <person name="Anishchenko I.M."/>
            <person name="Voigt K."/>
            <person name="de Hoog G.S."/>
            <person name="Smith M.E."/>
            <person name="Heitman J."/>
            <person name="Vilgalys R."/>
            <person name="Stajich J.E."/>
        </authorList>
    </citation>
    <scope>NUCLEOTIDE SEQUENCE [LARGE SCALE GENOMIC DNA]</scope>
    <source>
        <strain evidence="1 2">LSU 92-RS-03</strain>
    </source>
</reference>
<proteinExistence type="predicted"/>
<keyword evidence="2" id="KW-1185">Reference proteome</keyword>
<organism evidence="1 2">
    <name type="scientific">Rhizopus stolonifer</name>
    <name type="common">Rhizopus nigricans</name>
    <dbReference type="NCBI Taxonomy" id="4846"/>
    <lineage>
        <taxon>Eukaryota</taxon>
        <taxon>Fungi</taxon>
        <taxon>Fungi incertae sedis</taxon>
        <taxon>Mucoromycota</taxon>
        <taxon>Mucoromycotina</taxon>
        <taxon>Mucoromycetes</taxon>
        <taxon>Mucorales</taxon>
        <taxon>Mucorineae</taxon>
        <taxon>Rhizopodaceae</taxon>
        <taxon>Rhizopus</taxon>
    </lineage>
</organism>
<name>A0A367IPJ0_RHIST</name>
<gene>
    <name evidence="1" type="ORF">CU098_006427</name>
</gene>
<dbReference type="AlphaFoldDB" id="A0A367IPJ0"/>
<evidence type="ECO:0000313" key="2">
    <source>
        <dbReference type="Proteomes" id="UP000253551"/>
    </source>
</evidence>
<evidence type="ECO:0000313" key="1">
    <source>
        <dbReference type="EMBL" id="RCH79614.1"/>
    </source>
</evidence>
<dbReference type="EMBL" id="PJQM01006475">
    <property type="protein sequence ID" value="RCH79614.1"/>
    <property type="molecule type" value="Genomic_DNA"/>
</dbReference>
<feature type="non-terminal residue" evidence="1">
    <location>
        <position position="1"/>
    </location>
</feature>
<dbReference type="Proteomes" id="UP000253551">
    <property type="component" value="Unassembled WGS sequence"/>
</dbReference>
<accession>A0A367IPJ0</accession>
<dbReference type="OrthoDB" id="10366448at2759"/>